<reference evidence="2" key="3">
    <citation type="submission" date="2016-03" db="UniProtKB">
        <authorList>
            <consortium name="EnsemblProtists"/>
        </authorList>
    </citation>
    <scope>IDENTIFICATION</scope>
</reference>
<keyword evidence="3" id="KW-1185">Reference proteome</keyword>
<accession>L1JPI4</accession>
<dbReference type="GeneID" id="17306908"/>
<evidence type="ECO:0000313" key="2">
    <source>
        <dbReference type="EnsemblProtists" id="EKX50347"/>
    </source>
</evidence>
<protein>
    <submittedName>
        <fullName evidence="1 2">Uncharacterized protein</fullName>
    </submittedName>
</protein>
<dbReference type="RefSeq" id="XP_005837327.1">
    <property type="nucleotide sequence ID" value="XM_005837270.1"/>
</dbReference>
<gene>
    <name evidence="1" type="ORF">GUITHDRAFT_151286</name>
</gene>
<evidence type="ECO:0000313" key="3">
    <source>
        <dbReference type="Proteomes" id="UP000011087"/>
    </source>
</evidence>
<proteinExistence type="predicted"/>
<sequence>MGMEQLTSKMNQRRAEVLQGHHRCLEREGLAPSSEDLQLLLDYRRGETLRPQTSSHGRLQLKSSRPTWQRIIAPCKQVDSETREALERLATPRRQLTAPRTLRNSNRPATGQAWCSARLARVEGTFFRLNAIKDGGITFTPWQIKMGRIISLPQISMEEILLARLRGTMD</sequence>
<evidence type="ECO:0000313" key="1">
    <source>
        <dbReference type="EMBL" id="EKX50347.1"/>
    </source>
</evidence>
<organism evidence="1">
    <name type="scientific">Guillardia theta (strain CCMP2712)</name>
    <name type="common">Cryptophyte</name>
    <dbReference type="NCBI Taxonomy" id="905079"/>
    <lineage>
        <taxon>Eukaryota</taxon>
        <taxon>Cryptophyceae</taxon>
        <taxon>Pyrenomonadales</taxon>
        <taxon>Geminigeraceae</taxon>
        <taxon>Guillardia</taxon>
    </lineage>
</organism>
<dbReference type="KEGG" id="gtt:GUITHDRAFT_151286"/>
<dbReference type="Proteomes" id="UP000011087">
    <property type="component" value="Unassembled WGS sequence"/>
</dbReference>
<reference evidence="3" key="2">
    <citation type="submission" date="2012-11" db="EMBL/GenBank/DDBJ databases">
        <authorList>
            <person name="Kuo A."/>
            <person name="Curtis B.A."/>
            <person name="Tanifuji G."/>
            <person name="Burki F."/>
            <person name="Gruber A."/>
            <person name="Irimia M."/>
            <person name="Maruyama S."/>
            <person name="Arias M.C."/>
            <person name="Ball S.G."/>
            <person name="Gile G.H."/>
            <person name="Hirakawa Y."/>
            <person name="Hopkins J.F."/>
            <person name="Rensing S.A."/>
            <person name="Schmutz J."/>
            <person name="Symeonidi A."/>
            <person name="Elias M."/>
            <person name="Eveleigh R.J."/>
            <person name="Herman E.K."/>
            <person name="Klute M.J."/>
            <person name="Nakayama T."/>
            <person name="Obornik M."/>
            <person name="Reyes-Prieto A."/>
            <person name="Armbrust E.V."/>
            <person name="Aves S.J."/>
            <person name="Beiko R.G."/>
            <person name="Coutinho P."/>
            <person name="Dacks J.B."/>
            <person name="Durnford D.G."/>
            <person name="Fast N.M."/>
            <person name="Green B.R."/>
            <person name="Grisdale C."/>
            <person name="Hempe F."/>
            <person name="Henrissat B."/>
            <person name="Hoppner M.P."/>
            <person name="Ishida K.-I."/>
            <person name="Kim E."/>
            <person name="Koreny L."/>
            <person name="Kroth P.G."/>
            <person name="Liu Y."/>
            <person name="Malik S.-B."/>
            <person name="Maier U.G."/>
            <person name="McRose D."/>
            <person name="Mock T."/>
            <person name="Neilson J.A."/>
            <person name="Onodera N.T."/>
            <person name="Poole A.M."/>
            <person name="Pritham E.J."/>
            <person name="Richards T.A."/>
            <person name="Rocap G."/>
            <person name="Roy S.W."/>
            <person name="Sarai C."/>
            <person name="Schaack S."/>
            <person name="Shirato S."/>
            <person name="Slamovits C.H."/>
            <person name="Spencer D.F."/>
            <person name="Suzuki S."/>
            <person name="Worden A.Z."/>
            <person name="Zauner S."/>
            <person name="Barry K."/>
            <person name="Bell C."/>
            <person name="Bharti A.K."/>
            <person name="Crow J.A."/>
            <person name="Grimwood J."/>
            <person name="Kramer R."/>
            <person name="Lindquist E."/>
            <person name="Lucas S."/>
            <person name="Salamov A."/>
            <person name="McFadden G.I."/>
            <person name="Lane C.E."/>
            <person name="Keeling P.J."/>
            <person name="Gray M.W."/>
            <person name="Grigoriev I.V."/>
            <person name="Archibald J.M."/>
        </authorList>
    </citation>
    <scope>NUCLEOTIDE SEQUENCE</scope>
    <source>
        <strain evidence="3">CCMP2712</strain>
    </source>
</reference>
<dbReference type="EnsemblProtists" id="EKX50347">
    <property type="protein sequence ID" value="EKX50347"/>
    <property type="gene ID" value="GUITHDRAFT_151286"/>
</dbReference>
<reference evidence="1 3" key="1">
    <citation type="journal article" date="2012" name="Nature">
        <title>Algal genomes reveal evolutionary mosaicism and the fate of nucleomorphs.</title>
        <authorList>
            <consortium name="DOE Joint Genome Institute"/>
            <person name="Curtis B.A."/>
            <person name="Tanifuji G."/>
            <person name="Burki F."/>
            <person name="Gruber A."/>
            <person name="Irimia M."/>
            <person name="Maruyama S."/>
            <person name="Arias M.C."/>
            <person name="Ball S.G."/>
            <person name="Gile G.H."/>
            <person name="Hirakawa Y."/>
            <person name="Hopkins J.F."/>
            <person name="Kuo A."/>
            <person name="Rensing S.A."/>
            <person name="Schmutz J."/>
            <person name="Symeonidi A."/>
            <person name="Elias M."/>
            <person name="Eveleigh R.J."/>
            <person name="Herman E.K."/>
            <person name="Klute M.J."/>
            <person name="Nakayama T."/>
            <person name="Obornik M."/>
            <person name="Reyes-Prieto A."/>
            <person name="Armbrust E.V."/>
            <person name="Aves S.J."/>
            <person name="Beiko R.G."/>
            <person name="Coutinho P."/>
            <person name="Dacks J.B."/>
            <person name="Durnford D.G."/>
            <person name="Fast N.M."/>
            <person name="Green B.R."/>
            <person name="Grisdale C.J."/>
            <person name="Hempel F."/>
            <person name="Henrissat B."/>
            <person name="Hoppner M.P."/>
            <person name="Ishida K."/>
            <person name="Kim E."/>
            <person name="Koreny L."/>
            <person name="Kroth P.G."/>
            <person name="Liu Y."/>
            <person name="Malik S.B."/>
            <person name="Maier U.G."/>
            <person name="McRose D."/>
            <person name="Mock T."/>
            <person name="Neilson J.A."/>
            <person name="Onodera N.T."/>
            <person name="Poole A.M."/>
            <person name="Pritham E.J."/>
            <person name="Richards T.A."/>
            <person name="Rocap G."/>
            <person name="Roy S.W."/>
            <person name="Sarai C."/>
            <person name="Schaack S."/>
            <person name="Shirato S."/>
            <person name="Slamovits C.H."/>
            <person name="Spencer D.F."/>
            <person name="Suzuki S."/>
            <person name="Worden A.Z."/>
            <person name="Zauner S."/>
            <person name="Barry K."/>
            <person name="Bell C."/>
            <person name="Bharti A.K."/>
            <person name="Crow J.A."/>
            <person name="Grimwood J."/>
            <person name="Kramer R."/>
            <person name="Lindquist E."/>
            <person name="Lucas S."/>
            <person name="Salamov A."/>
            <person name="McFadden G.I."/>
            <person name="Lane C.E."/>
            <person name="Keeling P.J."/>
            <person name="Gray M.W."/>
            <person name="Grigoriev I.V."/>
            <person name="Archibald J.M."/>
        </authorList>
    </citation>
    <scope>NUCLEOTIDE SEQUENCE</scope>
    <source>
        <strain evidence="1 3">CCMP2712</strain>
    </source>
</reference>
<dbReference type="AlphaFoldDB" id="L1JPI4"/>
<name>L1JPI4_GUITC</name>
<dbReference type="HOGENOM" id="CLU_1573609_0_0_1"/>
<dbReference type="PaxDb" id="55529-EKX50347"/>
<dbReference type="EMBL" id="JH992979">
    <property type="protein sequence ID" value="EKX50347.1"/>
    <property type="molecule type" value="Genomic_DNA"/>
</dbReference>